<feature type="domain" description="Peptidase M14" evidence="10">
    <location>
        <begin position="231"/>
        <end position="543"/>
    </location>
</feature>
<dbReference type="EMBL" id="JYIK01000687">
    <property type="protein sequence ID" value="KWX09909.1"/>
    <property type="molecule type" value="Genomic_DNA"/>
</dbReference>
<evidence type="ECO:0000256" key="6">
    <source>
        <dbReference type="ARBA" id="ARBA00023049"/>
    </source>
</evidence>
<dbReference type="Pfam" id="PF00246">
    <property type="entry name" value="Peptidase_M14"/>
    <property type="match status" value="1"/>
</dbReference>
<organism evidence="12 13">
    <name type="scientific">Carbonactinospora thermoautotrophica</name>
    <dbReference type="NCBI Taxonomy" id="1469144"/>
    <lineage>
        <taxon>Bacteria</taxon>
        <taxon>Bacillati</taxon>
        <taxon>Actinomycetota</taxon>
        <taxon>Actinomycetes</taxon>
        <taxon>Kitasatosporales</taxon>
        <taxon>Carbonactinosporaceae</taxon>
        <taxon>Carbonactinospora</taxon>
    </lineage>
</organism>
<dbReference type="PANTHER" id="PTHR11705">
    <property type="entry name" value="PROTEASE FAMILY M14 CARBOXYPEPTIDASE A,B"/>
    <property type="match status" value="1"/>
</dbReference>
<evidence type="ECO:0000256" key="8">
    <source>
        <dbReference type="SAM" id="MobiDB-lite"/>
    </source>
</evidence>
<dbReference type="Gene3D" id="2.60.120.380">
    <property type="match status" value="1"/>
</dbReference>
<accession>A0A132NIH8</accession>
<dbReference type="EMBL" id="JYIJ01000017">
    <property type="protein sequence ID" value="KWX03820.1"/>
    <property type="molecule type" value="Genomic_DNA"/>
</dbReference>
<dbReference type="SMART" id="SM00631">
    <property type="entry name" value="Zn_pept"/>
    <property type="match status" value="1"/>
</dbReference>
<feature type="active site" description="Proton donor/acceptor" evidence="7">
    <location>
        <position position="512"/>
    </location>
</feature>
<dbReference type="InterPro" id="IPR033810">
    <property type="entry name" value="Carboxypeptidase_T"/>
</dbReference>
<dbReference type="PANTHER" id="PTHR11705:SF143">
    <property type="entry name" value="SLL0236 PROTEIN"/>
    <property type="match status" value="1"/>
</dbReference>
<evidence type="ECO:0000256" key="5">
    <source>
        <dbReference type="ARBA" id="ARBA00022833"/>
    </source>
</evidence>
<evidence type="ECO:0000313" key="12">
    <source>
        <dbReference type="EMBL" id="KWX09909.1"/>
    </source>
</evidence>
<evidence type="ECO:0000313" key="11">
    <source>
        <dbReference type="EMBL" id="KWX03820.1"/>
    </source>
</evidence>
<dbReference type="InterPro" id="IPR000834">
    <property type="entry name" value="Peptidase_M14"/>
</dbReference>
<keyword evidence="5" id="KW-0862">Zinc</keyword>
<evidence type="ECO:0000256" key="3">
    <source>
        <dbReference type="ARBA" id="ARBA00022670"/>
    </source>
</evidence>
<comment type="cofactor">
    <cofactor evidence="1">
        <name>Zn(2+)</name>
        <dbReference type="ChEBI" id="CHEBI:29105"/>
    </cofactor>
</comment>
<dbReference type="GO" id="GO:0005615">
    <property type="term" value="C:extracellular space"/>
    <property type="evidence" value="ECO:0007669"/>
    <property type="project" value="TreeGrafter"/>
</dbReference>
<evidence type="ECO:0000259" key="10">
    <source>
        <dbReference type="PROSITE" id="PS52035"/>
    </source>
</evidence>
<feature type="region of interest" description="Disordered" evidence="8">
    <location>
        <begin position="632"/>
        <end position="676"/>
    </location>
</feature>
<dbReference type="GO" id="GO:0008270">
    <property type="term" value="F:zinc ion binding"/>
    <property type="evidence" value="ECO:0007669"/>
    <property type="project" value="InterPro"/>
</dbReference>
<protein>
    <submittedName>
        <fullName evidence="12">Peptidase M14</fullName>
    </submittedName>
</protein>
<feature type="chain" id="PRO_5038211661" evidence="9">
    <location>
        <begin position="23"/>
        <end position="809"/>
    </location>
</feature>
<proteinExistence type="inferred from homology"/>
<keyword evidence="4" id="KW-0378">Hydrolase</keyword>
<dbReference type="GO" id="GO:0004181">
    <property type="term" value="F:metallocarboxypeptidase activity"/>
    <property type="evidence" value="ECO:0007669"/>
    <property type="project" value="InterPro"/>
</dbReference>
<gene>
    <name evidence="11" type="ORF">TH66_10225</name>
    <name evidence="12" type="ORF">TR74_06810</name>
</gene>
<sequence>MASRWRSLVVALGVAVAAPPLAVAEADQSETLWAGQAVPRSCFEKPLGNAPGVDSVKTTAPVTGLVRARLTGPGDWDVAVFDKKTGAVVAASAGLRTNEVADGYVTKDQELVVQGCRYGGNARTAQLRIGWTEVQDTQAAQRMQVVDVDTPTRADKRRLQALGVDLTEGGGEKSLQVLLHGPEDERKLREAGFTWKVRIPDLKKHVEANARADQRYAQRVARSLLPSGRTSYRHLYEYEYEIKELARRYPTLARPFILPRQSVEGRDIHGIEIAVDARHIHDGKPVFLNMGVHHAREWPSGEHAMEWAYELLTGYGKDARITSLVRATRNVVIPVVNPDGFTISREAPAKGDFSVFDYEMKRKNCQAADSPPDMRVGVCADNPAGRLRGVDLNRNYPGFWGGPGASANWRSDTFRGSAPGSEPEVRAVREFISQRQVTTLITNHTYSNLILRPPGVYDARPPLDEPTYAALGQRMADHNGYTSEPSWKLYDTTGSTEDWSFWNTGGFGFTFEIGPSSFHPPFETGVVAEYAGLPPAAGAGKGGNRAAYLEMLQATADPAYHAVITGTAPEGWKLRVHKEFATPTSPVLDSSGKAGEPIMYEDVLDSSYIAPGGEFAFHVNPSTRPYVAGRYGRDPVAPPSPPYAFENPPGQPAENTGDPLSGPHEEVPFTVEGPPRADNAKVTVHIEWNSPDTDWDLYIVDADGTIVAQSATGGTREENAVLADPAPGQYKAVIVNYDQVDGQPFDDWTGGKVTFENPKPTTTGVKEAWTFTCERPNGKIASVRSVIVDRGRTVDLGDACRQPGKRPRR</sequence>
<dbReference type="Gene3D" id="3.40.630.10">
    <property type="entry name" value="Zn peptidases"/>
    <property type="match status" value="1"/>
</dbReference>
<dbReference type="CDD" id="cd03859">
    <property type="entry name" value="M14_CPT"/>
    <property type="match status" value="1"/>
</dbReference>
<evidence type="ECO:0000256" key="2">
    <source>
        <dbReference type="ARBA" id="ARBA00005988"/>
    </source>
</evidence>
<comment type="caution">
    <text evidence="12">The sequence shown here is derived from an EMBL/GenBank/DDBJ whole genome shotgun (WGS) entry which is preliminary data.</text>
</comment>
<dbReference type="SUPFAM" id="SSF53187">
    <property type="entry name" value="Zn-dependent exopeptidases"/>
    <property type="match status" value="1"/>
</dbReference>
<feature type="signal peptide" evidence="9">
    <location>
        <begin position="1"/>
        <end position="22"/>
    </location>
</feature>
<keyword evidence="3" id="KW-0645">Protease</keyword>
<comment type="similarity">
    <text evidence="2 7">Belongs to the peptidase M14 family.</text>
</comment>
<dbReference type="AlphaFoldDB" id="A0A132NIH8"/>
<dbReference type="PATRIC" id="fig|1469144.8.peg.2543"/>
<keyword evidence="9" id="KW-0732">Signal</keyword>
<dbReference type="PROSITE" id="PS52035">
    <property type="entry name" value="PEPTIDASE_M14"/>
    <property type="match status" value="1"/>
</dbReference>
<evidence type="ECO:0000256" key="7">
    <source>
        <dbReference type="PROSITE-ProRule" id="PRU01379"/>
    </source>
</evidence>
<reference evidence="13" key="2">
    <citation type="submission" date="2015-02" db="EMBL/GenBank/DDBJ databases">
        <title>Physiological reanalysis, assessment of diazotrophy, and genome sequences of multiple isolates of Streptomyces thermoautotrophicus.</title>
        <authorList>
            <person name="MacKellar D.C."/>
            <person name="Lieber L."/>
            <person name="Norman J."/>
            <person name="Bolger A."/>
            <person name="Tobin C."/>
            <person name="Murray J.W."/>
            <person name="Friesen M."/>
            <person name="Prell J."/>
        </authorList>
    </citation>
    <scope>NUCLEOTIDE SEQUENCE [LARGE SCALE GENOMIC DNA]</scope>
    <source>
        <strain evidence="13">UBT1</strain>
    </source>
</reference>
<dbReference type="Proteomes" id="UP000070598">
    <property type="component" value="Unassembled WGS sequence"/>
</dbReference>
<dbReference type="Proteomes" id="UP000070659">
    <property type="component" value="Unassembled WGS sequence"/>
</dbReference>
<evidence type="ECO:0000313" key="14">
    <source>
        <dbReference type="Proteomes" id="UP000070659"/>
    </source>
</evidence>
<name>A0A132NIH8_9ACTN</name>
<evidence type="ECO:0000256" key="4">
    <source>
        <dbReference type="ARBA" id="ARBA00022801"/>
    </source>
</evidence>
<dbReference type="GO" id="GO:0006508">
    <property type="term" value="P:proteolysis"/>
    <property type="evidence" value="ECO:0007669"/>
    <property type="project" value="UniProtKB-KW"/>
</dbReference>
<evidence type="ECO:0000313" key="13">
    <source>
        <dbReference type="Proteomes" id="UP000070598"/>
    </source>
</evidence>
<evidence type="ECO:0000256" key="9">
    <source>
        <dbReference type="SAM" id="SignalP"/>
    </source>
</evidence>
<reference evidence="12 14" key="1">
    <citation type="submission" date="2015-02" db="EMBL/GenBank/DDBJ databases">
        <title>Physiological reanalysis, assessment of diazotrophy, and genome sequences of multiple isolates of Streptomyces thermoautotrophicus.</title>
        <authorList>
            <person name="MacKellar D.C."/>
            <person name="Lieber L."/>
            <person name="Norman J."/>
            <person name="Bolger A."/>
            <person name="Tobin C."/>
            <person name="Murray J.W."/>
            <person name="Prell J."/>
        </authorList>
    </citation>
    <scope>NUCLEOTIDE SEQUENCE [LARGE SCALE GENOMIC DNA]</scope>
    <source>
        <strain evidence="12 14">UBT1</strain>
    </source>
</reference>
<evidence type="ECO:0000256" key="1">
    <source>
        <dbReference type="ARBA" id="ARBA00001947"/>
    </source>
</evidence>
<keyword evidence="6" id="KW-0482">Metalloprotease</keyword>